<dbReference type="PANTHER" id="PTHR31744">
    <property type="entry name" value="PROTEIN CUP-SHAPED COTYLEDON 2-RELATED"/>
    <property type="match status" value="1"/>
</dbReference>
<feature type="transmembrane region" description="Helical" evidence="7">
    <location>
        <begin position="576"/>
        <end position="598"/>
    </location>
</feature>
<evidence type="ECO:0000256" key="2">
    <source>
        <dbReference type="ARBA" id="ARBA00023015"/>
    </source>
</evidence>
<gene>
    <name evidence="9" type="ORF">Bca52824_024143</name>
</gene>
<dbReference type="Gene3D" id="2.170.150.80">
    <property type="entry name" value="NAC domain"/>
    <property type="match status" value="1"/>
</dbReference>
<dbReference type="Proteomes" id="UP000886595">
    <property type="component" value="Unassembled WGS sequence"/>
</dbReference>
<evidence type="ECO:0000256" key="1">
    <source>
        <dbReference type="ARBA" id="ARBA00004123"/>
    </source>
</evidence>
<dbReference type="EMBL" id="JAAMPC010000005">
    <property type="protein sequence ID" value="KAG2312586.1"/>
    <property type="molecule type" value="Genomic_DNA"/>
</dbReference>
<evidence type="ECO:0000256" key="4">
    <source>
        <dbReference type="ARBA" id="ARBA00023163"/>
    </source>
</evidence>
<evidence type="ECO:0000256" key="6">
    <source>
        <dbReference type="SAM" id="MobiDB-lite"/>
    </source>
</evidence>
<keyword evidence="3" id="KW-0238">DNA-binding</keyword>
<dbReference type="OrthoDB" id="1860415at2759"/>
<keyword evidence="7" id="KW-1133">Transmembrane helix</keyword>
<comment type="caution">
    <text evidence="9">The sequence shown here is derived from an EMBL/GenBank/DDBJ whole genome shotgun (WGS) entry which is preliminary data.</text>
</comment>
<dbReference type="InterPro" id="IPR008584">
    <property type="entry name" value="CXXC_Zn-binding_euk"/>
</dbReference>
<dbReference type="GO" id="GO:0005634">
    <property type="term" value="C:nucleus"/>
    <property type="evidence" value="ECO:0007669"/>
    <property type="project" value="UniProtKB-SubCell"/>
</dbReference>
<evidence type="ECO:0000256" key="5">
    <source>
        <dbReference type="ARBA" id="ARBA00023242"/>
    </source>
</evidence>
<keyword evidence="7" id="KW-0812">Transmembrane</keyword>
<keyword evidence="4" id="KW-0804">Transcription</keyword>
<protein>
    <recommendedName>
        <fullName evidence="8">NAC domain-containing protein</fullName>
    </recommendedName>
</protein>
<dbReference type="Pfam" id="PF05907">
    <property type="entry name" value="CXXC_Zn-b_euk"/>
    <property type="match status" value="1"/>
</dbReference>
<sequence>MAPVSMPPGFRFHPTDEELVIYYLKRKINGRTIELEIIPEIDLYKCEPWDLPGKSLLPSKDLEWFFFSPRDRKYPNGSRTNRATKAGYWKATGKDRKVTSHSRTVGTKKTLVYYRGRAPHGSRTDWVMHEYRLEEQECDSKSGIQDAYALCRVFKKSALANKLEEQHHGMKRKKETTNSEQSTSSTCLYSDGLYENLENSGYPVSPNHGLTQLGNISSSDIETTENKWSHFMSHDTSFNFPAQSQFCSQYGTITYPPSKAEIAFECARLKNRMLPPVPPLHVEDLAYSEHFGTNVANDTDQMLSKIIALAQASHEPHNSLGSWEFASASENFQGDVCYPGEKASGSGVEANMKAVDMQVHDGKFKEERIVENLRWVGITSKELEKSFAEEHSTVVPIEDIWSYRSHEHQDGEGVSNNGYVDDVYTLEYSENELNANISDKINNNDHDATSSPRFEMVNKIEVSHGLFVTTRQIVPSQTVIVYINPTGAVNCGHEMKPMEEVHVAKQINPRIDSFVSKILGPFIATFVRSSELIKREIFEFCCFFLIFHGFFFTILYSSSCSDDDDVAKTDCKKWWIPSAVSLATSLVFLVQAKLFLFWKVSRGVHRKLEMMPFVYQLKRYNALFDYNNYLTESVFELEEEARGPPETPSFVSHELSFFVWPIQESGTKFDEIDLSSGEEFTEYDEKGECPVMISNFRASFTVTK</sequence>
<evidence type="ECO:0000259" key="8">
    <source>
        <dbReference type="PROSITE" id="PS51005"/>
    </source>
</evidence>
<dbReference type="GO" id="GO:0003677">
    <property type="term" value="F:DNA binding"/>
    <property type="evidence" value="ECO:0007669"/>
    <property type="project" value="UniProtKB-KW"/>
</dbReference>
<dbReference type="SUPFAM" id="SSF141678">
    <property type="entry name" value="MAL13P1.257-like"/>
    <property type="match status" value="1"/>
</dbReference>
<organism evidence="9 10">
    <name type="scientific">Brassica carinata</name>
    <name type="common">Ethiopian mustard</name>
    <name type="synonym">Abyssinian cabbage</name>
    <dbReference type="NCBI Taxonomy" id="52824"/>
    <lineage>
        <taxon>Eukaryota</taxon>
        <taxon>Viridiplantae</taxon>
        <taxon>Streptophyta</taxon>
        <taxon>Embryophyta</taxon>
        <taxon>Tracheophyta</taxon>
        <taxon>Spermatophyta</taxon>
        <taxon>Magnoliopsida</taxon>
        <taxon>eudicotyledons</taxon>
        <taxon>Gunneridae</taxon>
        <taxon>Pentapetalae</taxon>
        <taxon>rosids</taxon>
        <taxon>malvids</taxon>
        <taxon>Brassicales</taxon>
        <taxon>Brassicaceae</taxon>
        <taxon>Brassiceae</taxon>
        <taxon>Brassica</taxon>
    </lineage>
</organism>
<keyword evidence="10" id="KW-1185">Reference proteome</keyword>
<dbReference type="InterPro" id="IPR003441">
    <property type="entry name" value="NAC-dom"/>
</dbReference>
<evidence type="ECO:0000313" key="10">
    <source>
        <dbReference type="Proteomes" id="UP000886595"/>
    </source>
</evidence>
<evidence type="ECO:0000256" key="7">
    <source>
        <dbReference type="SAM" id="Phobius"/>
    </source>
</evidence>
<dbReference type="Pfam" id="PF02365">
    <property type="entry name" value="NAM"/>
    <property type="match status" value="1"/>
</dbReference>
<proteinExistence type="predicted"/>
<keyword evidence="7" id="KW-0472">Membrane</keyword>
<dbReference type="GO" id="GO:0006355">
    <property type="term" value="P:regulation of DNA-templated transcription"/>
    <property type="evidence" value="ECO:0007669"/>
    <property type="project" value="InterPro"/>
</dbReference>
<feature type="domain" description="NAC" evidence="8">
    <location>
        <begin position="6"/>
        <end position="156"/>
    </location>
</feature>
<name>A0A8X7VJR5_BRACI</name>
<reference evidence="9 10" key="1">
    <citation type="submission" date="2020-02" db="EMBL/GenBank/DDBJ databases">
        <authorList>
            <person name="Ma Q."/>
            <person name="Huang Y."/>
            <person name="Song X."/>
            <person name="Pei D."/>
        </authorList>
    </citation>
    <scope>NUCLEOTIDE SEQUENCE [LARGE SCALE GENOMIC DNA]</scope>
    <source>
        <strain evidence="9">Sxm20200214</strain>
        <tissue evidence="9">Leaf</tissue>
    </source>
</reference>
<accession>A0A8X7VJR5</accession>
<dbReference type="FunFam" id="2.170.150.80:FF:000002">
    <property type="entry name" value="Nac domain-containing protein 86"/>
    <property type="match status" value="1"/>
</dbReference>
<keyword evidence="5" id="KW-0539">Nucleus</keyword>
<evidence type="ECO:0000256" key="3">
    <source>
        <dbReference type="ARBA" id="ARBA00023125"/>
    </source>
</evidence>
<dbReference type="SUPFAM" id="SSF101941">
    <property type="entry name" value="NAC domain"/>
    <property type="match status" value="1"/>
</dbReference>
<dbReference type="PROSITE" id="PS51005">
    <property type="entry name" value="NAC"/>
    <property type="match status" value="1"/>
</dbReference>
<dbReference type="InterPro" id="IPR036093">
    <property type="entry name" value="NAC_dom_sf"/>
</dbReference>
<feature type="transmembrane region" description="Helical" evidence="7">
    <location>
        <begin position="537"/>
        <end position="556"/>
    </location>
</feature>
<dbReference type="PANTHER" id="PTHR31744:SF210">
    <property type="entry name" value="NAC DOMAIN-CONTAINING PROTEIN 86-LIKE"/>
    <property type="match status" value="1"/>
</dbReference>
<keyword evidence="2" id="KW-0805">Transcription regulation</keyword>
<feature type="region of interest" description="Disordered" evidence="6">
    <location>
        <begin position="165"/>
        <end position="184"/>
    </location>
</feature>
<dbReference type="AlphaFoldDB" id="A0A8X7VJR5"/>
<evidence type="ECO:0000313" key="9">
    <source>
        <dbReference type="EMBL" id="KAG2312586.1"/>
    </source>
</evidence>
<comment type="subcellular location">
    <subcellularLocation>
        <location evidence="1">Nucleus</location>
    </subcellularLocation>
</comment>